<evidence type="ECO:0000313" key="1">
    <source>
        <dbReference type="EMBL" id="MBB6051984.1"/>
    </source>
</evidence>
<accession>A0A7W9STL2</accession>
<dbReference type="AlphaFoldDB" id="A0A7W9STL2"/>
<organism evidence="1 2">
    <name type="scientific">Armatimonas rosea</name>
    <dbReference type="NCBI Taxonomy" id="685828"/>
    <lineage>
        <taxon>Bacteria</taxon>
        <taxon>Bacillati</taxon>
        <taxon>Armatimonadota</taxon>
        <taxon>Armatimonadia</taxon>
        <taxon>Armatimonadales</taxon>
        <taxon>Armatimonadaceae</taxon>
        <taxon>Armatimonas</taxon>
    </lineage>
</organism>
<dbReference type="RefSeq" id="WP_184200056.1">
    <property type="nucleotide sequence ID" value="NZ_JACHGW010000003.1"/>
</dbReference>
<evidence type="ECO:0000313" key="2">
    <source>
        <dbReference type="Proteomes" id="UP000520814"/>
    </source>
</evidence>
<comment type="caution">
    <text evidence="1">The sequence shown here is derived from an EMBL/GenBank/DDBJ whole genome shotgun (WGS) entry which is preliminary data.</text>
</comment>
<reference evidence="1 2" key="1">
    <citation type="submission" date="2020-08" db="EMBL/GenBank/DDBJ databases">
        <title>Genomic Encyclopedia of Type Strains, Phase IV (KMG-IV): sequencing the most valuable type-strain genomes for metagenomic binning, comparative biology and taxonomic classification.</title>
        <authorList>
            <person name="Goeker M."/>
        </authorList>
    </citation>
    <scope>NUCLEOTIDE SEQUENCE [LARGE SCALE GENOMIC DNA]</scope>
    <source>
        <strain evidence="1 2">DSM 23562</strain>
    </source>
</reference>
<dbReference type="Gene3D" id="1.25.40.10">
    <property type="entry name" value="Tetratricopeptide repeat domain"/>
    <property type="match status" value="3"/>
</dbReference>
<proteinExistence type="predicted"/>
<dbReference type="SUPFAM" id="SSF48452">
    <property type="entry name" value="TPR-like"/>
    <property type="match status" value="3"/>
</dbReference>
<sequence>MDSNTLTTAQRLSDLGKLDKAIALLEPHLCPPFTALNDLQCSALFTLSGLYLTVERFNEGEALVKAALTVASPEHHSDLYRRLSHFYEARGHTQKAAEMREKTAQAEELLTDPGSRAFARVIRLSQEHDPDRTYAATLEALEALPDDRVAVPGMLAMAAASAFDSGRDSDAWSWASKALVHRNATADHKTDAMRIKALVFGVQGRSDEALDRLKEATYLARQGADWHSVVQVALQTSRGLLLRGRVGLAEELAREVEDALPYARARALSLRVTCACVRGAHDEADALLEEAIAATRKRATTLAARISLDLAREDYQQALKHTNEQLRALGGRGKYLTRLGRVSILWHMGQEAKAQEEATELRAQGGESASQEQRAALARMEARLASLQGDWQTGAAQWKNVLRLEPHPINQPENWVMLGDCYGKLGESSAARFAWERAAALPVESIWVRRANERLELSES</sequence>
<keyword evidence="2" id="KW-1185">Reference proteome</keyword>
<dbReference type="InterPro" id="IPR011990">
    <property type="entry name" value="TPR-like_helical_dom_sf"/>
</dbReference>
<gene>
    <name evidence="1" type="ORF">HNQ39_003794</name>
</gene>
<name>A0A7W9STL2_ARMRO</name>
<protein>
    <submittedName>
        <fullName evidence="1">Tetratricopeptide (TPR) repeat protein</fullName>
    </submittedName>
</protein>
<dbReference type="EMBL" id="JACHGW010000003">
    <property type="protein sequence ID" value="MBB6051984.1"/>
    <property type="molecule type" value="Genomic_DNA"/>
</dbReference>
<dbReference type="Proteomes" id="UP000520814">
    <property type="component" value="Unassembled WGS sequence"/>
</dbReference>